<keyword evidence="9 13" id="KW-0472">Membrane</keyword>
<dbReference type="InterPro" id="IPR019998">
    <property type="entry name" value="Membr_insert_YidC"/>
</dbReference>
<dbReference type="GO" id="GO:0032977">
    <property type="term" value="F:membrane insertase activity"/>
    <property type="evidence" value="ECO:0007669"/>
    <property type="project" value="InterPro"/>
</dbReference>
<keyword evidence="17" id="KW-1185">Reference proteome</keyword>
<comment type="subcellular location">
    <subcellularLocation>
        <location evidence="1">Cell inner membrane</location>
        <topology evidence="1">Multi-pass membrane protein</topology>
    </subcellularLocation>
    <subcellularLocation>
        <location evidence="13">Cell membrane</location>
        <topology evidence="13">Multi-pass membrane protein</topology>
    </subcellularLocation>
</comment>
<dbReference type="Proteomes" id="UP000242886">
    <property type="component" value="Chromosome SDENCHOL"/>
</dbReference>
<protein>
    <recommendedName>
        <fullName evidence="3 13">Membrane protein insertase YidC</fullName>
    </recommendedName>
    <alternativeName>
        <fullName evidence="12 13">Foldase YidC</fullName>
    </alternativeName>
    <alternativeName>
        <fullName evidence="11 13">Membrane integrase YidC</fullName>
    </alternativeName>
    <alternativeName>
        <fullName evidence="13">Membrane protein YidC</fullName>
    </alternativeName>
</protein>
<keyword evidence="7 13" id="KW-0653">Protein transport</keyword>
<evidence type="ECO:0000256" key="11">
    <source>
        <dbReference type="ARBA" id="ARBA00033245"/>
    </source>
</evidence>
<dbReference type="RefSeq" id="WP_154715787.1">
    <property type="nucleotide sequence ID" value="NZ_LT837803.1"/>
</dbReference>
<feature type="transmembrane region" description="Helical" evidence="13">
    <location>
        <begin position="494"/>
        <end position="511"/>
    </location>
</feature>
<dbReference type="InterPro" id="IPR028055">
    <property type="entry name" value="YidC/Oxa/ALB_C"/>
</dbReference>
<dbReference type="CDD" id="cd19961">
    <property type="entry name" value="EcYidC-like_peri"/>
    <property type="match status" value="1"/>
</dbReference>
<dbReference type="InterPro" id="IPR001708">
    <property type="entry name" value="YidC/ALB3/OXA1/COX18"/>
</dbReference>
<evidence type="ECO:0000256" key="7">
    <source>
        <dbReference type="ARBA" id="ARBA00022927"/>
    </source>
</evidence>
<dbReference type="InterPro" id="IPR038221">
    <property type="entry name" value="YidC_periplasmic_sf"/>
</dbReference>
<dbReference type="NCBIfam" id="NF002353">
    <property type="entry name" value="PRK01318.1-4"/>
    <property type="match status" value="1"/>
</dbReference>
<evidence type="ECO:0000256" key="10">
    <source>
        <dbReference type="ARBA" id="ARBA00023186"/>
    </source>
</evidence>
<evidence type="ECO:0000256" key="9">
    <source>
        <dbReference type="ARBA" id="ARBA00023136"/>
    </source>
</evidence>
<comment type="subunit">
    <text evidence="13">Interacts with the Sec translocase complex via SecD. Specifically interacts with transmembrane segments of nascent integral membrane proteins during membrane integration.</text>
</comment>
<dbReference type="PANTHER" id="PTHR12428:SF65">
    <property type="entry name" value="CYTOCHROME C OXIDASE ASSEMBLY PROTEIN COX18, MITOCHONDRIAL"/>
    <property type="match status" value="1"/>
</dbReference>
<evidence type="ECO:0000256" key="1">
    <source>
        <dbReference type="ARBA" id="ARBA00004429"/>
    </source>
</evidence>
<gene>
    <name evidence="13 16" type="primary">yidC</name>
    <name evidence="16" type="ORF">SDENCHOL_10377</name>
</gene>
<dbReference type="InterPro" id="IPR028053">
    <property type="entry name" value="Membr_insert_YidC_N"/>
</dbReference>
<evidence type="ECO:0000313" key="17">
    <source>
        <dbReference type="Proteomes" id="UP000242886"/>
    </source>
</evidence>
<evidence type="ECO:0000256" key="3">
    <source>
        <dbReference type="ARBA" id="ARBA00015325"/>
    </source>
</evidence>
<evidence type="ECO:0000256" key="13">
    <source>
        <dbReference type="HAMAP-Rule" id="MF_01810"/>
    </source>
</evidence>
<dbReference type="NCBIfam" id="TIGR03592">
    <property type="entry name" value="yidC_oxa1_cterm"/>
    <property type="match status" value="1"/>
</dbReference>
<feature type="domain" description="Membrane insertase YidC N-terminal" evidence="15">
    <location>
        <begin position="90"/>
        <end position="373"/>
    </location>
</feature>
<evidence type="ECO:0000256" key="6">
    <source>
        <dbReference type="ARBA" id="ARBA00022692"/>
    </source>
</evidence>
<keyword evidence="8 13" id="KW-1133">Transmembrane helix</keyword>
<evidence type="ECO:0000259" key="15">
    <source>
        <dbReference type="Pfam" id="PF14849"/>
    </source>
</evidence>
<reference evidence="16" key="1">
    <citation type="submission" date="2017-03" db="EMBL/GenBank/DDBJ databases">
        <authorList>
            <consortium name="AG Boll"/>
        </authorList>
    </citation>
    <scope>NUCLEOTIDE SEQUENCE [LARGE SCALE GENOMIC DNA]</scope>
    <source>
        <strain evidence="16">Chol</strain>
    </source>
</reference>
<feature type="transmembrane region" description="Helical" evidence="13">
    <location>
        <begin position="523"/>
        <end position="548"/>
    </location>
</feature>
<dbReference type="PRINTS" id="PR00701">
    <property type="entry name" value="60KDINNERMP"/>
</dbReference>
<keyword evidence="6 13" id="KW-0812">Transmembrane</keyword>
<dbReference type="Pfam" id="PF14849">
    <property type="entry name" value="YidC_periplas"/>
    <property type="match status" value="1"/>
</dbReference>
<dbReference type="NCBIfam" id="NF002352">
    <property type="entry name" value="PRK01318.1-3"/>
    <property type="match status" value="1"/>
</dbReference>
<comment type="similarity">
    <text evidence="2 13">Belongs to the OXA1/ALB3/YidC family. Type 1 subfamily.</text>
</comment>
<dbReference type="GO" id="GO:0005886">
    <property type="term" value="C:plasma membrane"/>
    <property type="evidence" value="ECO:0007669"/>
    <property type="project" value="UniProtKB-SubCell"/>
</dbReference>
<name>A0A7Z7HP84_9PROT</name>
<evidence type="ECO:0000256" key="5">
    <source>
        <dbReference type="ARBA" id="ARBA00022475"/>
    </source>
</evidence>
<dbReference type="HAMAP" id="MF_01810">
    <property type="entry name" value="YidC_type1"/>
    <property type="match status" value="1"/>
</dbReference>
<evidence type="ECO:0000313" key="16">
    <source>
        <dbReference type="EMBL" id="SMB21644.1"/>
    </source>
</evidence>
<dbReference type="Pfam" id="PF02096">
    <property type="entry name" value="60KD_IMP"/>
    <property type="match status" value="1"/>
</dbReference>
<dbReference type="Gene3D" id="2.70.98.90">
    <property type="match status" value="1"/>
</dbReference>
<feature type="transmembrane region" description="Helical" evidence="13">
    <location>
        <begin position="6"/>
        <end position="23"/>
    </location>
</feature>
<sequence length="572" mass="62385">MDTQRLILLVVFSFSLIMLWEAWQKQEQPVVASAPAAVAAHSAAANAVPAPVASAASAAPAPMDAATAVPGTAAVAAAAGEASVQVARQVIKTDLFIAEISAQGGDLTRLELVRHHATKDKDKNFVLFDNGEMHLYQAQSGLIDAGANAANGAGLPNHKTLYAFAPGSFELEDGRNELSVRLLAPEVDGVRTSKIYTFHRNSYLIDITYEIENGGAAQLTPTAYFHTLRDGKPGEASTSGAFGVSVFTGPALYTNEGKYQKVGFEDIAKGKAKYVQQADNGWIAMVQHYFVSAWLPQSSNEREFYMEKLDGDLYRAGLKMPLAGIAPGNTGKVAVSLYAGPQEQDKLAKIAPGLDLVVDYGWLTVIAAPLFWVLELCHKLVGNWGWAIIILTVLLKLVFYPLSATSYKSMAKMKLVAPKLTKLKETFGDDRARLNQEMMELYKREKINPLGGCLPILIQIPVFIALYWVLLGSVEMRYAPFIGYIQDLSAKDPYFILPIIMGVTMVLQTRLNPPPPDPIQAKVIMFLPIVFTGMFLFFPSGLVLYWIVNNILSIAQQWQINRVIEGSGKKAA</sequence>
<dbReference type="InterPro" id="IPR047196">
    <property type="entry name" value="YidC_ALB_C"/>
</dbReference>
<feature type="domain" description="Membrane insertase YidC/Oxa/ALB C-terminal" evidence="14">
    <location>
        <begin position="384"/>
        <end position="562"/>
    </location>
</feature>
<feature type="transmembrane region" description="Helical" evidence="13">
    <location>
        <begin position="447"/>
        <end position="470"/>
    </location>
</feature>
<proteinExistence type="inferred from homology"/>
<dbReference type="NCBIfam" id="TIGR03593">
    <property type="entry name" value="yidC_nterm"/>
    <property type="match status" value="1"/>
</dbReference>
<evidence type="ECO:0000256" key="2">
    <source>
        <dbReference type="ARBA" id="ARBA00010527"/>
    </source>
</evidence>
<evidence type="ECO:0000256" key="12">
    <source>
        <dbReference type="ARBA" id="ARBA00033342"/>
    </source>
</evidence>
<evidence type="ECO:0000256" key="8">
    <source>
        <dbReference type="ARBA" id="ARBA00022989"/>
    </source>
</evidence>
<comment type="function">
    <text evidence="13">Required for the insertion and/or proper folding and/or complex formation of integral membrane proteins into the membrane. Involved in integration of membrane proteins that insert both dependently and independently of the Sec translocase complex, as well as at least some lipoproteins. Aids folding of multispanning membrane proteins.</text>
</comment>
<dbReference type="CDD" id="cd20070">
    <property type="entry name" value="5TM_YidC_Alb3"/>
    <property type="match status" value="1"/>
</dbReference>
<dbReference type="GO" id="GO:0051205">
    <property type="term" value="P:protein insertion into membrane"/>
    <property type="evidence" value="ECO:0007669"/>
    <property type="project" value="TreeGrafter"/>
</dbReference>
<dbReference type="AlphaFoldDB" id="A0A7Z7HP84"/>
<feature type="transmembrane region" description="Helical" evidence="13">
    <location>
        <begin position="386"/>
        <end position="404"/>
    </location>
</feature>
<evidence type="ECO:0000259" key="14">
    <source>
        <dbReference type="Pfam" id="PF02096"/>
    </source>
</evidence>
<dbReference type="GO" id="GO:0015031">
    <property type="term" value="P:protein transport"/>
    <property type="evidence" value="ECO:0007669"/>
    <property type="project" value="UniProtKB-KW"/>
</dbReference>
<feature type="transmembrane region" description="Helical" evidence="13">
    <location>
        <begin position="356"/>
        <end position="374"/>
    </location>
</feature>
<dbReference type="PANTHER" id="PTHR12428">
    <property type="entry name" value="OXA1"/>
    <property type="match status" value="1"/>
</dbReference>
<dbReference type="PRINTS" id="PR01900">
    <property type="entry name" value="YIDCPROTEIN"/>
</dbReference>
<dbReference type="EMBL" id="LT837803">
    <property type="protein sequence ID" value="SMB21644.1"/>
    <property type="molecule type" value="Genomic_DNA"/>
</dbReference>
<keyword evidence="5 13" id="KW-1003">Cell membrane</keyword>
<accession>A0A7Z7HP84</accession>
<organism evidence="16 17">
    <name type="scientific">Sterolibacterium denitrificans</name>
    <dbReference type="NCBI Taxonomy" id="157592"/>
    <lineage>
        <taxon>Bacteria</taxon>
        <taxon>Pseudomonadati</taxon>
        <taxon>Pseudomonadota</taxon>
        <taxon>Betaproteobacteria</taxon>
        <taxon>Nitrosomonadales</taxon>
        <taxon>Sterolibacteriaceae</taxon>
        <taxon>Sterolibacterium</taxon>
    </lineage>
</organism>
<evidence type="ECO:0000256" key="4">
    <source>
        <dbReference type="ARBA" id="ARBA00022448"/>
    </source>
</evidence>
<keyword evidence="4 13" id="KW-0813">Transport</keyword>
<keyword evidence="10 13" id="KW-0143">Chaperone</keyword>